<sequence>APLSIKIKHADVIHKLQVNQHVPIWSMFSAAIAQRFGNKRSDCNTLTPRGTPSPCQFNFQPLVSLHLKVRLPTYLKLTVTLDSSTQADFDELWHEALSVTAQSYQTGGVDQRNRCLELALINHHPSEAQPPPTIKSAVEEEITHFWKGLPTANLVGEDEWQYLDLKGAYVLGNPELCHRILVRSVYEELREHIDESFAKSKWVVTGTPGVGKTFFSAYYLWVAACEGRTVVWQPFQTQPGGRPTYLLTSDGVERVAYGSPELYTLLMANLHSCAPPGLSSSHILKQSRSDSLFMPPWSYEELQHCKAILYQKLPTTLMDRLYDWYGGVPQYVLARASDEFTGNGGNEDAAVGTVVAILKKAIGKGSLTSIIKAQEAEHLDGEYSHRVLHLCRHPSGSLSQSHLAWASLLAENEVVKRFSQEILNDMKYYLRFSNDNHQSNIRGLIFESYAHVMLRNGGRFQARRLCGSNVTSSQNGEVAFSPAEVQFFEAYEEIKLVKNVLWRPASKNLASIDSLRGPADFFQISVQFDRKLKEQRDQIDTQRNEIISLRKANVSHLDAQPQWTRVVNELEQIKLALTDVFGLLRKPESAAPAELLKKDITYKCQPYHAKDGKLFKGQLGNVQEVE</sequence>
<feature type="non-terminal residue" evidence="2">
    <location>
        <position position="1"/>
    </location>
</feature>
<dbReference type="VEuPathDB" id="FungiDB:PSHT_16223"/>
<evidence type="ECO:0000313" key="2">
    <source>
        <dbReference type="EMBL" id="POV94437.1"/>
    </source>
</evidence>
<dbReference type="AlphaFoldDB" id="A0A2S4UAX2"/>
<accession>A0A2S4UAX2</accession>
<dbReference type="OrthoDB" id="2340858at2759"/>
<dbReference type="PANTHER" id="PTHR33129">
    <property type="entry name" value="PROTEIN KINASE DOMAIN-CONTAINING PROTEIN-RELATED"/>
    <property type="match status" value="1"/>
</dbReference>
<evidence type="ECO:0000256" key="1">
    <source>
        <dbReference type="SAM" id="Coils"/>
    </source>
</evidence>
<dbReference type="Proteomes" id="UP000238274">
    <property type="component" value="Unassembled WGS sequence"/>
</dbReference>
<evidence type="ECO:0000313" key="3">
    <source>
        <dbReference type="Proteomes" id="UP000238274"/>
    </source>
</evidence>
<dbReference type="EMBL" id="PKSM01000491">
    <property type="protein sequence ID" value="POV94437.1"/>
    <property type="molecule type" value="Genomic_DNA"/>
</dbReference>
<evidence type="ECO:0008006" key="4">
    <source>
        <dbReference type="Google" id="ProtNLM"/>
    </source>
</evidence>
<proteinExistence type="predicted"/>
<feature type="coiled-coil region" evidence="1">
    <location>
        <begin position="525"/>
        <end position="552"/>
    </location>
</feature>
<gene>
    <name evidence="2" type="ORF">PSHT_16223</name>
</gene>
<protein>
    <recommendedName>
        <fullName evidence="4">Crinkler effector protein N-terminal domain-containing protein</fullName>
    </recommendedName>
</protein>
<comment type="caution">
    <text evidence="2">The sequence shown here is derived from an EMBL/GenBank/DDBJ whole genome shotgun (WGS) entry which is preliminary data.</text>
</comment>
<organism evidence="2 3">
    <name type="scientific">Puccinia striiformis</name>
    <dbReference type="NCBI Taxonomy" id="27350"/>
    <lineage>
        <taxon>Eukaryota</taxon>
        <taxon>Fungi</taxon>
        <taxon>Dikarya</taxon>
        <taxon>Basidiomycota</taxon>
        <taxon>Pucciniomycotina</taxon>
        <taxon>Pucciniomycetes</taxon>
        <taxon>Pucciniales</taxon>
        <taxon>Pucciniaceae</taxon>
        <taxon>Puccinia</taxon>
    </lineage>
</organism>
<feature type="non-terminal residue" evidence="2">
    <location>
        <position position="626"/>
    </location>
</feature>
<name>A0A2S4UAX2_9BASI</name>
<dbReference type="PANTHER" id="PTHR33129:SF1">
    <property type="entry name" value="ATP-BINDING PROTEIN"/>
    <property type="match status" value="1"/>
</dbReference>
<reference evidence="3" key="2">
    <citation type="journal article" date="2018" name="BMC Genomics">
        <title>Genomic insights into host adaptation between the wheat stripe rust pathogen (Puccinia striiformis f. sp. tritici) and the barley stripe rust pathogen (Puccinia striiformis f. sp. hordei).</title>
        <authorList>
            <person name="Xia C."/>
            <person name="Wang M."/>
            <person name="Yin C."/>
            <person name="Cornejo O.E."/>
            <person name="Hulbert S.H."/>
            <person name="Chen X."/>
        </authorList>
    </citation>
    <scope>NUCLEOTIDE SEQUENCE [LARGE SCALE GENOMIC DNA]</scope>
    <source>
        <strain evidence="3">93TX-2</strain>
    </source>
</reference>
<reference evidence="2 3" key="1">
    <citation type="submission" date="2017-12" db="EMBL/GenBank/DDBJ databases">
        <title>Gene loss provides genomic basis for host adaptation in cereal stripe rust fungi.</title>
        <authorList>
            <person name="Xia C."/>
        </authorList>
    </citation>
    <scope>NUCLEOTIDE SEQUENCE [LARGE SCALE GENOMIC DNA]</scope>
    <source>
        <strain evidence="2 3">93TX-2</strain>
    </source>
</reference>
<keyword evidence="3" id="KW-1185">Reference proteome</keyword>
<dbReference type="InterPro" id="IPR052980">
    <property type="entry name" value="Crinkler_effector"/>
</dbReference>
<reference evidence="3" key="3">
    <citation type="journal article" date="2018" name="Mol. Plant Microbe Interact.">
        <title>Genome sequence resources for the wheat stripe rust pathogen (Puccinia striiformis f. sp. tritici) and the barley stripe rust pathogen (Puccinia striiformis f. sp. hordei).</title>
        <authorList>
            <person name="Xia C."/>
            <person name="Wang M."/>
            <person name="Yin C."/>
            <person name="Cornejo O.E."/>
            <person name="Hulbert S.H."/>
            <person name="Chen X."/>
        </authorList>
    </citation>
    <scope>NUCLEOTIDE SEQUENCE [LARGE SCALE GENOMIC DNA]</scope>
    <source>
        <strain evidence="3">93TX-2</strain>
    </source>
</reference>
<keyword evidence="1" id="KW-0175">Coiled coil</keyword>
<dbReference type="VEuPathDB" id="FungiDB:PSTT_14532"/>